<gene>
    <name evidence="1" type="ORF">OW157_04960</name>
</gene>
<dbReference type="EMBL" id="JAPRFR010000001">
    <property type="protein sequence ID" value="MCZ0725920.1"/>
    <property type="molecule type" value="Genomic_DNA"/>
</dbReference>
<name>A0A9X3FSL5_9LACT</name>
<dbReference type="Proteomes" id="UP001146670">
    <property type="component" value="Unassembled WGS sequence"/>
</dbReference>
<reference evidence="1" key="1">
    <citation type="submission" date="2022-12" db="EMBL/GenBank/DDBJ databases">
        <title>Description and comparative metabolic analysis of Aerococcus sp. nov., isolated from the feces of a pig.</title>
        <authorList>
            <person name="Chang Y.-H."/>
        </authorList>
    </citation>
    <scope>NUCLEOTIDE SEQUENCE</scope>
    <source>
        <strain evidence="1">YH-aer222</strain>
    </source>
</reference>
<keyword evidence="2" id="KW-1185">Reference proteome</keyword>
<dbReference type="AlphaFoldDB" id="A0A9X3FSL5"/>
<sequence>MESFHFEYGVEIPPDYQNYDIIIPQFTKDKIAYRFCFKENTYLLINEAGDKLFYRVRAGCNYFATDKKLACHMDHVAQTITFIIENNE</sequence>
<organism evidence="1 2">
    <name type="scientific">Aerococcus kribbianus</name>
    <dbReference type="NCBI Taxonomy" id="2999064"/>
    <lineage>
        <taxon>Bacteria</taxon>
        <taxon>Bacillati</taxon>
        <taxon>Bacillota</taxon>
        <taxon>Bacilli</taxon>
        <taxon>Lactobacillales</taxon>
        <taxon>Aerococcaceae</taxon>
        <taxon>Aerococcus</taxon>
    </lineage>
</organism>
<protein>
    <submittedName>
        <fullName evidence="1">Uncharacterized protein</fullName>
    </submittedName>
</protein>
<comment type="caution">
    <text evidence="1">The sequence shown here is derived from an EMBL/GenBank/DDBJ whole genome shotgun (WGS) entry which is preliminary data.</text>
</comment>
<evidence type="ECO:0000313" key="2">
    <source>
        <dbReference type="Proteomes" id="UP001146670"/>
    </source>
</evidence>
<accession>A0A9X3FSL5</accession>
<proteinExistence type="predicted"/>
<dbReference type="RefSeq" id="WP_268752225.1">
    <property type="nucleotide sequence ID" value="NZ_JAPRFQ010000001.1"/>
</dbReference>
<evidence type="ECO:0000313" key="1">
    <source>
        <dbReference type="EMBL" id="MCZ0725920.1"/>
    </source>
</evidence>